<feature type="transmembrane region" description="Helical" evidence="1">
    <location>
        <begin position="40"/>
        <end position="58"/>
    </location>
</feature>
<comment type="caution">
    <text evidence="2">The sequence shown here is derived from an EMBL/GenBank/DDBJ whole genome shotgun (WGS) entry which is preliminary data.</text>
</comment>
<protein>
    <submittedName>
        <fullName evidence="2">Holin</fullName>
    </submittedName>
</protein>
<name>A0A9X3FP08_9LACT</name>
<evidence type="ECO:0000256" key="1">
    <source>
        <dbReference type="SAM" id="Phobius"/>
    </source>
</evidence>
<dbReference type="Pfam" id="PF16938">
    <property type="entry name" value="Phage_holin_Dp1"/>
    <property type="match status" value="1"/>
</dbReference>
<dbReference type="EMBL" id="JAPRFR010000002">
    <property type="protein sequence ID" value="MCZ0726107.1"/>
    <property type="molecule type" value="Genomic_DNA"/>
</dbReference>
<dbReference type="InterPro" id="IPR031612">
    <property type="entry name" value="Phage_holin_Dp1"/>
</dbReference>
<accession>A0A9X3FP08</accession>
<keyword evidence="1" id="KW-0812">Transmembrane</keyword>
<reference evidence="2" key="1">
    <citation type="submission" date="2022-12" db="EMBL/GenBank/DDBJ databases">
        <title>Description and comparative metabolic analysis of Aerococcus sp. nov., isolated from the feces of a pig.</title>
        <authorList>
            <person name="Chang Y.-H."/>
        </authorList>
    </citation>
    <scope>NUCLEOTIDE SEQUENCE</scope>
    <source>
        <strain evidence="2">YH-aer222</strain>
    </source>
</reference>
<sequence>MKLNNNYYDAGKWIALILLPALAVLYSTLGEIWGWPNTEQVVPTISAINVFLGAVLQLSNHQYKKEG</sequence>
<keyword evidence="1" id="KW-1133">Transmembrane helix</keyword>
<keyword evidence="1" id="KW-0472">Membrane</keyword>
<dbReference type="AlphaFoldDB" id="A0A9X3FP08"/>
<evidence type="ECO:0000313" key="2">
    <source>
        <dbReference type="EMBL" id="MCZ0726107.1"/>
    </source>
</evidence>
<keyword evidence="3" id="KW-1185">Reference proteome</keyword>
<gene>
    <name evidence="2" type="ORF">OW157_05910</name>
</gene>
<proteinExistence type="predicted"/>
<organism evidence="2 3">
    <name type="scientific">Aerococcus kribbianus</name>
    <dbReference type="NCBI Taxonomy" id="2999064"/>
    <lineage>
        <taxon>Bacteria</taxon>
        <taxon>Bacillati</taxon>
        <taxon>Bacillota</taxon>
        <taxon>Bacilli</taxon>
        <taxon>Lactobacillales</taxon>
        <taxon>Aerococcaceae</taxon>
        <taxon>Aerococcus</taxon>
    </lineage>
</organism>
<dbReference type="Proteomes" id="UP001146670">
    <property type="component" value="Unassembled WGS sequence"/>
</dbReference>
<evidence type="ECO:0000313" key="3">
    <source>
        <dbReference type="Proteomes" id="UP001146670"/>
    </source>
</evidence>
<dbReference type="RefSeq" id="WP_268752433.1">
    <property type="nucleotide sequence ID" value="NZ_JAPRFQ010000002.1"/>
</dbReference>